<name>A0A1D2VN20_9ASCO</name>
<accession>A0A1D2VN20</accession>
<dbReference type="PANTHER" id="PTHR43272">
    <property type="entry name" value="LONG-CHAIN-FATTY-ACID--COA LIGASE"/>
    <property type="match status" value="1"/>
</dbReference>
<dbReference type="PROSITE" id="PS00455">
    <property type="entry name" value="AMP_BINDING"/>
    <property type="match status" value="1"/>
</dbReference>
<evidence type="ECO:0000256" key="2">
    <source>
        <dbReference type="ARBA" id="ARBA00022840"/>
    </source>
</evidence>
<dbReference type="InterPro" id="IPR000873">
    <property type="entry name" value="AMP-dep_synth/lig_dom"/>
</dbReference>
<dbReference type="GO" id="GO:0005783">
    <property type="term" value="C:endoplasmic reticulum"/>
    <property type="evidence" value="ECO:0007669"/>
    <property type="project" value="TreeGrafter"/>
</dbReference>
<evidence type="ECO:0000259" key="3">
    <source>
        <dbReference type="Pfam" id="PF00501"/>
    </source>
</evidence>
<dbReference type="STRING" id="1344418.A0A1D2VN20"/>
<dbReference type="AlphaFoldDB" id="A0A1D2VN20"/>
<dbReference type="OrthoDB" id="1700726at2759"/>
<dbReference type="InterPro" id="IPR020845">
    <property type="entry name" value="AMP-binding_CS"/>
</dbReference>
<dbReference type="GO" id="GO:0016020">
    <property type="term" value="C:membrane"/>
    <property type="evidence" value="ECO:0007669"/>
    <property type="project" value="TreeGrafter"/>
</dbReference>
<dbReference type="InParanoid" id="A0A1D2VN20"/>
<evidence type="ECO:0000256" key="1">
    <source>
        <dbReference type="ARBA" id="ARBA00022741"/>
    </source>
</evidence>
<keyword evidence="1" id="KW-0547">Nucleotide-binding</keyword>
<keyword evidence="5" id="KW-1185">Reference proteome</keyword>
<dbReference type="GO" id="GO:0004467">
    <property type="term" value="F:long-chain fatty acid-CoA ligase activity"/>
    <property type="evidence" value="ECO:0007669"/>
    <property type="project" value="TreeGrafter"/>
</dbReference>
<evidence type="ECO:0000313" key="5">
    <source>
        <dbReference type="Proteomes" id="UP000095038"/>
    </source>
</evidence>
<sequence>MSETFPLPIPNAANDLSVDQVLDQLPLCTNSSNARVVPLENSKVDGYSPVFRNSLVEHTKLVSNYHTDIKTLFDNFNYALNKFNQPNIDKSILAYRKSINSSTQDSDLDSQSDSNPTNTEKEFEDFYSYLTFSQVDSLRSQIGSGVLYLINQIDPTYSHNFVLSIFAPNSVQWVLIDLACQAYSITNTALYSTLGNESSQYILKTTQSPILFTKKDKIDNIINLKNSKKISSLRIIISIDNLDNKLDYKLFNYCFNSNILLYDFKSLISIGTQNLKPFIPPNQNDIYTISFTSGTTSHPKGVQLTHYNALACLTSNATMIAYPDHHQPKSLFILPLAHIFARNLVAFEFLNGSIMYFPHNPLNPKSFLDDFKIVKPTHLACVPRVFTKIEMSIKSKLLNSKLLSMALTKKINGLRQKKYDSTKNSQLFLDHLIFNKIKKQLGFENLSSIVVGGAPIPFDTIEFLSAIFNIGVLQGYGLTESHSGFSQSFINDFKTFGSNGLIGPCVEMKFRDILDLNYTWDQNRSGEILIRGPIVFSKYYKDDEKTSEAFDNDGWFQTGDIGKLTDDNTLLIIDRVKSFFKLSQGEFVSTERIENFYSSRNSIINQLWIYGDSKRNFLVSIIGLELDNFIPYLKNLIGNQEKIKNLDSDSKSLILHLSSHSNTESFKQDFDSHFKNKLNQNLEIKKIILSDLNENIKKFNLLNFEKIKNIYIDFEPFSVDNKCLTPTLKIVRKKAITNYTNVIEALYTEGELFTKSNL</sequence>
<protein>
    <submittedName>
        <fullName evidence="4">Acetyl-CoA synthetase-like protein</fullName>
    </submittedName>
</protein>
<dbReference type="InterPro" id="IPR042099">
    <property type="entry name" value="ANL_N_sf"/>
</dbReference>
<reference evidence="5" key="1">
    <citation type="submission" date="2016-05" db="EMBL/GenBank/DDBJ databases">
        <title>Comparative genomics of biotechnologically important yeasts.</title>
        <authorList>
            <consortium name="DOE Joint Genome Institute"/>
            <person name="Riley R."/>
            <person name="Haridas S."/>
            <person name="Wolfe K.H."/>
            <person name="Lopes M.R."/>
            <person name="Hittinger C.T."/>
            <person name="Goker M."/>
            <person name="Salamov A."/>
            <person name="Wisecaver J."/>
            <person name="Long T.M."/>
            <person name="Aerts A.L."/>
            <person name="Barry K."/>
            <person name="Choi C."/>
            <person name="Clum A."/>
            <person name="Coughlan A.Y."/>
            <person name="Deshpande S."/>
            <person name="Douglass A.P."/>
            <person name="Hanson S.J."/>
            <person name="Klenk H.-P."/>
            <person name="Labutti K."/>
            <person name="Lapidus A."/>
            <person name="Lindquist E."/>
            <person name="Lipzen A."/>
            <person name="Meier-Kolthoff J.P."/>
            <person name="Ohm R.A."/>
            <person name="Otillar R.P."/>
            <person name="Pangilinan J."/>
            <person name="Peng Y."/>
            <person name="Rokas A."/>
            <person name="Rosa C.A."/>
            <person name="Scheuner C."/>
            <person name="Sibirny A.A."/>
            <person name="Slot J.C."/>
            <person name="Stielow J.B."/>
            <person name="Sun H."/>
            <person name="Kurtzman C.P."/>
            <person name="Blackwell M."/>
            <person name="Grigoriev I.V."/>
            <person name="Jeffries T.W."/>
        </authorList>
    </citation>
    <scope>NUCLEOTIDE SEQUENCE [LARGE SCALE GENOMIC DNA]</scope>
    <source>
        <strain evidence="5">DSM 1968</strain>
    </source>
</reference>
<keyword evidence="2" id="KW-0067">ATP-binding</keyword>
<gene>
    <name evidence="4" type="ORF">ASCRUDRAFT_68741</name>
</gene>
<organism evidence="4 5">
    <name type="scientific">Ascoidea rubescens DSM 1968</name>
    <dbReference type="NCBI Taxonomy" id="1344418"/>
    <lineage>
        <taxon>Eukaryota</taxon>
        <taxon>Fungi</taxon>
        <taxon>Dikarya</taxon>
        <taxon>Ascomycota</taxon>
        <taxon>Saccharomycotina</taxon>
        <taxon>Saccharomycetes</taxon>
        <taxon>Ascoideaceae</taxon>
        <taxon>Ascoidea</taxon>
    </lineage>
</organism>
<dbReference type="GO" id="GO:0005524">
    <property type="term" value="F:ATP binding"/>
    <property type="evidence" value="ECO:0007669"/>
    <property type="project" value="UniProtKB-KW"/>
</dbReference>
<dbReference type="Proteomes" id="UP000095038">
    <property type="component" value="Unassembled WGS sequence"/>
</dbReference>
<dbReference type="PANTHER" id="PTHR43272:SF33">
    <property type="entry name" value="AMP-BINDING DOMAIN-CONTAINING PROTEIN-RELATED"/>
    <property type="match status" value="1"/>
</dbReference>
<dbReference type="EMBL" id="KV454476">
    <property type="protein sequence ID" value="ODV62945.1"/>
    <property type="molecule type" value="Genomic_DNA"/>
</dbReference>
<evidence type="ECO:0000313" key="4">
    <source>
        <dbReference type="EMBL" id="ODV62945.1"/>
    </source>
</evidence>
<proteinExistence type="predicted"/>
<dbReference type="GeneID" id="30965203"/>
<dbReference type="Gene3D" id="3.40.50.12780">
    <property type="entry name" value="N-terminal domain of ligase-like"/>
    <property type="match status" value="1"/>
</dbReference>
<dbReference type="RefSeq" id="XP_020049252.1">
    <property type="nucleotide sequence ID" value="XM_020191567.1"/>
</dbReference>
<dbReference type="SUPFAM" id="SSF56801">
    <property type="entry name" value="Acetyl-CoA synthetase-like"/>
    <property type="match status" value="1"/>
</dbReference>
<dbReference type="Pfam" id="PF00501">
    <property type="entry name" value="AMP-binding"/>
    <property type="match status" value="1"/>
</dbReference>
<feature type="domain" description="AMP-dependent synthetase/ligase" evidence="3">
    <location>
        <begin position="127"/>
        <end position="540"/>
    </location>
</feature>